<comment type="cofactor">
    <cofactor evidence="7">
        <name>Zn(2+)</name>
        <dbReference type="ChEBI" id="CHEBI:29105"/>
    </cofactor>
    <text evidence="7">Binds 2 Zn(2+) ions per subunit.</text>
</comment>
<evidence type="ECO:0000256" key="1">
    <source>
        <dbReference type="ARBA" id="ARBA00001623"/>
    </source>
</evidence>
<name>A0A140NKM6_PROSM</name>
<dbReference type="Proteomes" id="UP000005012">
    <property type="component" value="Chromosome"/>
</dbReference>
<gene>
    <name evidence="7" type="primary">gloB</name>
    <name evidence="9" type="ordered locus">S70_06685</name>
</gene>
<proteinExistence type="inferred from homology"/>
<evidence type="ECO:0000256" key="7">
    <source>
        <dbReference type="HAMAP-Rule" id="MF_01374"/>
    </source>
</evidence>
<dbReference type="Gene3D" id="3.60.15.10">
    <property type="entry name" value="Ribonuclease Z/Hydroxyacylglutathione hydrolase-like"/>
    <property type="match status" value="1"/>
</dbReference>
<dbReference type="PANTHER" id="PTHR43705">
    <property type="entry name" value="HYDROXYACYLGLUTATHIONE HYDROLASE"/>
    <property type="match status" value="1"/>
</dbReference>
<feature type="binding site" evidence="7">
    <location>
        <position position="110"/>
    </location>
    <ligand>
        <name>Zn(2+)</name>
        <dbReference type="ChEBI" id="CHEBI:29105"/>
        <label>1</label>
    </ligand>
</feature>
<feature type="binding site" evidence="7">
    <location>
        <position position="58"/>
    </location>
    <ligand>
        <name>Zn(2+)</name>
        <dbReference type="ChEBI" id="CHEBI:29105"/>
        <label>2</label>
    </ligand>
</feature>
<accession>A0A140NKM6</accession>
<comment type="similarity">
    <text evidence="3 7">Belongs to the metallo-beta-lactamase superfamily. Glyoxalase II family.</text>
</comment>
<protein>
    <recommendedName>
        <fullName evidence="7">Hydroxyacylglutathione hydrolase</fullName>
        <ecNumber evidence="7">3.1.2.6</ecNumber>
    </recommendedName>
    <alternativeName>
        <fullName evidence="7">Glyoxalase II</fullName>
        <shortName evidence="7">Glx II</shortName>
    </alternativeName>
</protein>
<dbReference type="UniPathway" id="UPA00619">
    <property type="reaction ID" value="UER00676"/>
</dbReference>
<dbReference type="InterPro" id="IPR017782">
    <property type="entry name" value="Hydroxyacylglutathione_Hdrlase"/>
</dbReference>
<dbReference type="GeneID" id="93517997"/>
<dbReference type="KEGG" id="psi:S70_06685"/>
<dbReference type="HAMAP" id="MF_01374">
    <property type="entry name" value="Glyoxalase_2"/>
    <property type="match status" value="1"/>
</dbReference>
<dbReference type="NCBIfam" id="TIGR03413">
    <property type="entry name" value="GSH_gloB"/>
    <property type="match status" value="1"/>
</dbReference>
<dbReference type="InterPro" id="IPR035680">
    <property type="entry name" value="Clx_II_MBL"/>
</dbReference>
<dbReference type="RefSeq" id="WP_014656763.1">
    <property type="nucleotide sequence ID" value="NC_017731.1"/>
</dbReference>
<keyword evidence="5 7" id="KW-0378">Hydrolase</keyword>
<comment type="function">
    <text evidence="7">Thiolesterase that catalyzes the hydrolysis of S-D-lactoyl-glutathione to form glutathione and D-lactic acid.</text>
</comment>
<dbReference type="PANTHER" id="PTHR43705:SF1">
    <property type="entry name" value="HYDROXYACYLGLUTATHIONE HYDROLASE GLOB"/>
    <property type="match status" value="1"/>
</dbReference>
<feature type="binding site" evidence="7">
    <location>
        <position position="57"/>
    </location>
    <ligand>
        <name>Zn(2+)</name>
        <dbReference type="ChEBI" id="CHEBI:29105"/>
        <label>2</label>
    </ligand>
</feature>
<dbReference type="InterPro" id="IPR036866">
    <property type="entry name" value="RibonucZ/Hydroxyglut_hydro"/>
</dbReference>
<evidence type="ECO:0000256" key="4">
    <source>
        <dbReference type="ARBA" id="ARBA00022723"/>
    </source>
</evidence>
<feature type="binding site" evidence="7">
    <location>
        <position position="53"/>
    </location>
    <ligand>
        <name>Zn(2+)</name>
        <dbReference type="ChEBI" id="CHEBI:29105"/>
        <label>1</label>
    </ligand>
</feature>
<dbReference type="GO" id="GO:0004416">
    <property type="term" value="F:hydroxyacylglutathione hydrolase activity"/>
    <property type="evidence" value="ECO:0007669"/>
    <property type="project" value="UniProtKB-UniRule"/>
</dbReference>
<evidence type="ECO:0000259" key="8">
    <source>
        <dbReference type="SMART" id="SM00849"/>
    </source>
</evidence>
<dbReference type="AlphaFoldDB" id="A0A140NKM6"/>
<evidence type="ECO:0000256" key="5">
    <source>
        <dbReference type="ARBA" id="ARBA00022801"/>
    </source>
</evidence>
<reference evidence="10" key="2">
    <citation type="submission" date="2012-04" db="EMBL/GenBank/DDBJ databases">
        <title>Complete genome sequence of Providencia stuartii clinical isolate MRSN 2154.</title>
        <authorList>
            <person name="Clifford R.J."/>
            <person name="Hang J."/>
            <person name="Riley M.C."/>
            <person name="Onmus-Leone F."/>
            <person name="Kuschner R.A."/>
            <person name="Lesho E.P."/>
            <person name="Waterman P.E."/>
        </authorList>
    </citation>
    <scope>NUCLEOTIDE SEQUENCE [LARGE SCALE GENOMIC DNA]</scope>
    <source>
        <strain evidence="10">MRSN 2154</strain>
    </source>
</reference>
<dbReference type="SMART" id="SM00849">
    <property type="entry name" value="Lactamase_B"/>
    <property type="match status" value="1"/>
</dbReference>
<dbReference type="InterPro" id="IPR050110">
    <property type="entry name" value="Glyoxalase_II_hydrolase"/>
</dbReference>
<dbReference type="GO" id="GO:0046872">
    <property type="term" value="F:metal ion binding"/>
    <property type="evidence" value="ECO:0007669"/>
    <property type="project" value="UniProtKB-KW"/>
</dbReference>
<evidence type="ECO:0000256" key="3">
    <source>
        <dbReference type="ARBA" id="ARBA00006759"/>
    </source>
</evidence>
<dbReference type="PATRIC" id="fig|1157951.4.peg.1326"/>
<evidence type="ECO:0000256" key="6">
    <source>
        <dbReference type="ARBA" id="ARBA00022833"/>
    </source>
</evidence>
<dbReference type="Pfam" id="PF00753">
    <property type="entry name" value="Lactamase_B"/>
    <property type="match status" value="1"/>
</dbReference>
<dbReference type="OrthoDB" id="9802248at2"/>
<keyword evidence="6 7" id="KW-0862">Zinc</keyword>
<evidence type="ECO:0000256" key="2">
    <source>
        <dbReference type="ARBA" id="ARBA00004963"/>
    </source>
</evidence>
<dbReference type="PIRSF" id="PIRSF005457">
    <property type="entry name" value="Glx"/>
    <property type="match status" value="1"/>
</dbReference>
<comment type="pathway">
    <text evidence="2 7">Secondary metabolite metabolism; methylglyoxal degradation; (R)-lactate from methylglyoxal: step 2/2.</text>
</comment>
<feature type="binding site" evidence="7">
    <location>
        <position position="127"/>
    </location>
    <ligand>
        <name>Zn(2+)</name>
        <dbReference type="ChEBI" id="CHEBI:29105"/>
        <label>2</label>
    </ligand>
</feature>
<feature type="binding site" evidence="7">
    <location>
        <position position="165"/>
    </location>
    <ligand>
        <name>Zn(2+)</name>
        <dbReference type="ChEBI" id="CHEBI:29105"/>
        <label>2</label>
    </ligand>
</feature>
<dbReference type="GO" id="GO:0019243">
    <property type="term" value="P:methylglyoxal catabolic process to D-lactate via S-lactoyl-glutathione"/>
    <property type="evidence" value="ECO:0007669"/>
    <property type="project" value="UniProtKB-UniRule"/>
</dbReference>
<comment type="catalytic activity">
    <reaction evidence="1 7">
        <text>an S-(2-hydroxyacyl)glutathione + H2O = a 2-hydroxy carboxylate + glutathione + H(+)</text>
        <dbReference type="Rhea" id="RHEA:21864"/>
        <dbReference type="ChEBI" id="CHEBI:15377"/>
        <dbReference type="ChEBI" id="CHEBI:15378"/>
        <dbReference type="ChEBI" id="CHEBI:57925"/>
        <dbReference type="ChEBI" id="CHEBI:58896"/>
        <dbReference type="ChEBI" id="CHEBI:71261"/>
        <dbReference type="EC" id="3.1.2.6"/>
    </reaction>
</comment>
<dbReference type="InterPro" id="IPR032282">
    <property type="entry name" value="HAGH_C"/>
</dbReference>
<dbReference type="Pfam" id="PF16123">
    <property type="entry name" value="HAGH_C"/>
    <property type="match status" value="1"/>
</dbReference>
<organism evidence="9 10">
    <name type="scientific">Providencia stuartii (strain MRSN 2154)</name>
    <dbReference type="NCBI Taxonomy" id="1157951"/>
    <lineage>
        <taxon>Bacteria</taxon>
        <taxon>Pseudomonadati</taxon>
        <taxon>Pseudomonadota</taxon>
        <taxon>Gammaproteobacteria</taxon>
        <taxon>Enterobacterales</taxon>
        <taxon>Morganellaceae</taxon>
        <taxon>Providencia</taxon>
    </lineage>
</organism>
<sequence>MELIRVPALNDNYIWILSDNNQQCIIVDPAESEPVLEILAQKKLTPTAILLTHHHNDHTGGVKGILKNFSNLPVFGPQETQVKGATQIVEQGDSVKINDFNFDVIGLPGHTLGHIAFYQAPYLFCGDTLFSAGCGRIFEGTPEQMYQSIQKIAALPDDTLICCAHEYTQSNLKFAHHIWPENTQISQYQEEVAAKRNKNQPTVPTTLKTERKVNIFLQCDNAQLQRKLNINQANPPLRAVFTVLRQLKDHY</sequence>
<dbReference type="SUPFAM" id="SSF56281">
    <property type="entry name" value="Metallo-hydrolase/oxidoreductase"/>
    <property type="match status" value="1"/>
</dbReference>
<keyword evidence="4 7" id="KW-0479">Metal-binding</keyword>
<dbReference type="EC" id="3.1.2.6" evidence="7"/>
<dbReference type="HOGENOM" id="CLU_030571_4_1_6"/>
<dbReference type="InterPro" id="IPR001279">
    <property type="entry name" value="Metallo-B-lactamas"/>
</dbReference>
<evidence type="ECO:0000313" key="9">
    <source>
        <dbReference type="EMBL" id="AFH93208.1"/>
    </source>
</evidence>
<feature type="domain" description="Metallo-beta-lactamase" evidence="8">
    <location>
        <begin position="11"/>
        <end position="165"/>
    </location>
</feature>
<dbReference type="CDD" id="cd07723">
    <property type="entry name" value="hydroxyacylglutathione_hydrolase_MBL-fold"/>
    <property type="match status" value="1"/>
</dbReference>
<evidence type="ECO:0000313" key="10">
    <source>
        <dbReference type="Proteomes" id="UP000005012"/>
    </source>
</evidence>
<feature type="binding site" evidence="7">
    <location>
        <position position="127"/>
    </location>
    <ligand>
        <name>Zn(2+)</name>
        <dbReference type="ChEBI" id="CHEBI:29105"/>
        <label>1</label>
    </ligand>
</feature>
<reference evidence="9 10" key="1">
    <citation type="journal article" date="2012" name="J. Bacteriol.">
        <title>Complete Genome Sequence of Providencia stuartii Clinical Isolate MRSN 2154.</title>
        <authorList>
            <person name="Clifford R.J."/>
            <person name="Hang J."/>
            <person name="Riley M.C."/>
            <person name="Onmus-Leone F."/>
            <person name="Kuschner R.A."/>
            <person name="Lesho E.P."/>
            <person name="Waterman P.E."/>
        </authorList>
    </citation>
    <scope>NUCLEOTIDE SEQUENCE [LARGE SCALE GENOMIC DNA]</scope>
    <source>
        <strain evidence="9 10">MRSN 2154</strain>
    </source>
</reference>
<feature type="binding site" evidence="7">
    <location>
        <position position="55"/>
    </location>
    <ligand>
        <name>Zn(2+)</name>
        <dbReference type="ChEBI" id="CHEBI:29105"/>
        <label>1</label>
    </ligand>
</feature>
<dbReference type="EMBL" id="CP003488">
    <property type="protein sequence ID" value="AFH93208.1"/>
    <property type="molecule type" value="Genomic_DNA"/>
</dbReference>
<comment type="subunit">
    <text evidence="7">Monomer.</text>
</comment>